<proteinExistence type="predicted"/>
<name>A0A2P2IH67_RHIMU</name>
<dbReference type="AlphaFoldDB" id="A0A2P2IH67"/>
<accession>A0A2P2IH67</accession>
<protein>
    <submittedName>
        <fullName evidence="1">Uncharacterized protein</fullName>
    </submittedName>
</protein>
<organism evidence="1">
    <name type="scientific">Rhizophora mucronata</name>
    <name type="common">Asiatic mangrove</name>
    <dbReference type="NCBI Taxonomy" id="61149"/>
    <lineage>
        <taxon>Eukaryota</taxon>
        <taxon>Viridiplantae</taxon>
        <taxon>Streptophyta</taxon>
        <taxon>Embryophyta</taxon>
        <taxon>Tracheophyta</taxon>
        <taxon>Spermatophyta</taxon>
        <taxon>Magnoliopsida</taxon>
        <taxon>eudicotyledons</taxon>
        <taxon>Gunneridae</taxon>
        <taxon>Pentapetalae</taxon>
        <taxon>rosids</taxon>
        <taxon>fabids</taxon>
        <taxon>Malpighiales</taxon>
        <taxon>Rhizophoraceae</taxon>
        <taxon>Rhizophora</taxon>
    </lineage>
</organism>
<reference evidence="1" key="1">
    <citation type="submission" date="2018-02" db="EMBL/GenBank/DDBJ databases">
        <title>Rhizophora mucronata_Transcriptome.</title>
        <authorList>
            <person name="Meera S.P."/>
            <person name="Sreeshan A."/>
            <person name="Augustine A."/>
        </authorList>
    </citation>
    <scope>NUCLEOTIDE SEQUENCE</scope>
    <source>
        <tissue evidence="1">Leaf</tissue>
    </source>
</reference>
<sequence length="35" mass="4182">MKLSVFLSPVIRKKRHSFKLFVDITSWVTPNKLHQ</sequence>
<evidence type="ECO:0000313" key="1">
    <source>
        <dbReference type="EMBL" id="MBW80566.1"/>
    </source>
</evidence>
<dbReference type="EMBL" id="GGEC01000083">
    <property type="protein sequence ID" value="MBW80566.1"/>
    <property type="molecule type" value="Transcribed_RNA"/>
</dbReference>